<gene>
    <name evidence="1" type="ORF">M8818_005782</name>
</gene>
<dbReference type="EMBL" id="JAMKPW020000033">
    <property type="protein sequence ID" value="KAK8202255.1"/>
    <property type="molecule type" value="Genomic_DNA"/>
</dbReference>
<protein>
    <submittedName>
        <fullName evidence="1">Uncharacterized protein</fullName>
    </submittedName>
</protein>
<reference evidence="1" key="1">
    <citation type="submission" date="2024-02" db="EMBL/GenBank/DDBJ databases">
        <title>Metagenome Assembled Genome of Zalaria obscura JY119.</title>
        <authorList>
            <person name="Vighnesh L."/>
            <person name="Jagadeeshwari U."/>
            <person name="Venkata Ramana C."/>
            <person name="Sasikala C."/>
        </authorList>
    </citation>
    <scope>NUCLEOTIDE SEQUENCE</scope>
    <source>
        <strain evidence="1">JY119</strain>
    </source>
</reference>
<dbReference type="Proteomes" id="UP001320706">
    <property type="component" value="Unassembled WGS sequence"/>
</dbReference>
<comment type="caution">
    <text evidence="1">The sequence shown here is derived from an EMBL/GenBank/DDBJ whole genome shotgun (WGS) entry which is preliminary data.</text>
</comment>
<name>A0ACC3SC45_9PEZI</name>
<evidence type="ECO:0000313" key="2">
    <source>
        <dbReference type="Proteomes" id="UP001320706"/>
    </source>
</evidence>
<proteinExistence type="predicted"/>
<accession>A0ACC3SC45</accession>
<sequence>MAANGAGQGQAQVVCKFETGAEFKKRRIAYIEGGNEPLPPPEKEPKKTLEPHEDERLSGDMRELYDRLLPTEESEQRRSELVKKLENIFNTEWPGNDIKVNVFGSTGNLLSSNDSDDGMERVICRAAARVPIVKCWDPELQLACDMNVNNPLALENTRMIRTYVQIDERVRPVAKIIKYWTNQRILNDAAFGGTISSYTWICMIINFLQQRQPPILPSLQKLPDSQKSMVQDHRSPFADDLESLRGYGAANKETIGQLLFHFFRFYGYEIDYNESVISVKEGRLLSRKEKGWDSTNYMDKEARSRLCVEEPFNNFRNLGNSADDYAFSGIHQEIRRAFELIAEGNNLAECCEQYVFPPEEKPIFQRPPPKPKPVLTRSASQSGKGNSNSNQGRGQNNGPRNNRNTSSHRNNNRRASSGASYNNQRGYGYVQSPPIQMNAADYFDKDQLHNQLYKQYQYLQQQQEALRNQLMQQMQAHAQAQVQAQARGIDPNLSPRQRPFANSLPSPRVGDSSTNGTSILPPQPGYLYHYPARYPPPSPLSQTRTTEGTSTNPSSPSLTASVPALRRGSHRSSVTDTTSSGSVRSQSQPGRSFPNPLALQGMAHPGYDVSGAIGTPYFARPMMYAPVQTNGTVSTTTMGPHGPMAMETAMPKEYVGYYVGQSPQLVPQYPSGGISQIPPFRESPQHHRRDSPELMPPMLPNGLRHQSRSPSPLGHGRSYSSSTNPPMSAPLPQTQFPVPAPIPKRSEEQGPIIVNGSNAGQVPVTPVVGSYYGQQTHGLGVHTTPPAVQGDISTVMSTPIANGTTHYADSASISKGSPLQLIQTGQDFPVPQWESTVIAPDTTLSPEYNASPSVSPANHGRPAPPRLNLAPNGTSMTSVSSTSTTGSEHIPDISPLTTAPLLSPVAELRTPSPTSSRGVDSPKGDLARTAQIANGKLAEHEDKGRPVVAKTPAKKEMLKENTCKAKAAPAPGTDGGKSYPGHAQQGKEWQPAPGRKTHKKNKSSVGRNGNGAPKSGGEPMPLNEADRKGG</sequence>
<organism evidence="1 2">
    <name type="scientific">Zalaria obscura</name>
    <dbReference type="NCBI Taxonomy" id="2024903"/>
    <lineage>
        <taxon>Eukaryota</taxon>
        <taxon>Fungi</taxon>
        <taxon>Dikarya</taxon>
        <taxon>Ascomycota</taxon>
        <taxon>Pezizomycotina</taxon>
        <taxon>Dothideomycetes</taxon>
        <taxon>Dothideomycetidae</taxon>
        <taxon>Dothideales</taxon>
        <taxon>Zalariaceae</taxon>
        <taxon>Zalaria</taxon>
    </lineage>
</organism>
<evidence type="ECO:0000313" key="1">
    <source>
        <dbReference type="EMBL" id="KAK8202255.1"/>
    </source>
</evidence>
<keyword evidence="2" id="KW-1185">Reference proteome</keyword>